<sequence>MKSIFIFIFSCCCLLARSQNDSSKLIMLSDSSKQILDFQNGEKTNDIVNRILDEKMIDSLNKHRIRKTILRSVMLPGWGQIRNKQAWKLPFVYAAIGVPTGIFIYNVKEYNGLKKAYINRLDGDPTNDNLIPQKYSVLSNNAIRAYRDEFRRNVDYSGLIIILGWALNVVDAAVYAHLKDFDVSDKISMKIQPIISPVSGTGFALTFTSKNKTPKPGINLLTR</sequence>
<dbReference type="Pfam" id="PF18935">
    <property type="entry name" value="DUF5683"/>
    <property type="match status" value="1"/>
</dbReference>
<evidence type="ECO:0000313" key="3">
    <source>
        <dbReference type="Proteomes" id="UP001210231"/>
    </source>
</evidence>
<dbReference type="InterPro" id="IPR043738">
    <property type="entry name" value="DUF5683"/>
</dbReference>
<keyword evidence="3" id="KW-1185">Reference proteome</keyword>
<proteinExistence type="predicted"/>
<name>A0ABT4UNQ2_9BACT</name>
<reference evidence="2 3" key="1">
    <citation type="submission" date="2022-12" db="EMBL/GenBank/DDBJ databases">
        <title>Chitinophagaceae gen. sp. nov., a new member of the family Chitinophagaceae, isolated from soil in a chemical factory.</title>
        <authorList>
            <person name="Ke Z."/>
        </authorList>
    </citation>
    <scope>NUCLEOTIDE SEQUENCE [LARGE SCALE GENOMIC DNA]</scope>
    <source>
        <strain evidence="2 3">LY-5</strain>
    </source>
</reference>
<evidence type="ECO:0000259" key="1">
    <source>
        <dbReference type="Pfam" id="PF18935"/>
    </source>
</evidence>
<feature type="domain" description="DUF5683" evidence="1">
    <location>
        <begin position="62"/>
        <end position="196"/>
    </location>
</feature>
<dbReference type="EMBL" id="JAQGEF010000031">
    <property type="protein sequence ID" value="MDA3616477.1"/>
    <property type="molecule type" value="Genomic_DNA"/>
</dbReference>
<comment type="caution">
    <text evidence="2">The sequence shown here is derived from an EMBL/GenBank/DDBJ whole genome shotgun (WGS) entry which is preliminary data.</text>
</comment>
<protein>
    <submittedName>
        <fullName evidence="2">DUF5683 domain-containing protein</fullName>
    </submittedName>
</protein>
<dbReference type="Proteomes" id="UP001210231">
    <property type="component" value="Unassembled WGS sequence"/>
</dbReference>
<evidence type="ECO:0000313" key="2">
    <source>
        <dbReference type="EMBL" id="MDA3616477.1"/>
    </source>
</evidence>
<organism evidence="2 3">
    <name type="scientific">Polluticaenibacter yanchengensis</name>
    <dbReference type="NCBI Taxonomy" id="3014562"/>
    <lineage>
        <taxon>Bacteria</taxon>
        <taxon>Pseudomonadati</taxon>
        <taxon>Bacteroidota</taxon>
        <taxon>Chitinophagia</taxon>
        <taxon>Chitinophagales</taxon>
        <taxon>Chitinophagaceae</taxon>
        <taxon>Polluticaenibacter</taxon>
    </lineage>
</organism>
<accession>A0ABT4UNQ2</accession>
<dbReference type="RefSeq" id="WP_407032806.1">
    <property type="nucleotide sequence ID" value="NZ_JAQGEF010000031.1"/>
</dbReference>
<gene>
    <name evidence="2" type="ORF">O3P16_16820</name>
</gene>